<comment type="similarity">
    <text evidence="1 9">Belongs to the peptidase A8 family.</text>
</comment>
<evidence type="ECO:0000313" key="10">
    <source>
        <dbReference type="EMBL" id="OGK05340.1"/>
    </source>
</evidence>
<comment type="function">
    <text evidence="9">This protein specifically catalyzes the removal of signal peptides from prolipoproteins.</text>
</comment>
<dbReference type="AlphaFoldDB" id="A0A1F7FF62"/>
<dbReference type="EMBL" id="MFYX01000057">
    <property type="protein sequence ID" value="OGK05340.1"/>
    <property type="molecule type" value="Genomic_DNA"/>
</dbReference>
<dbReference type="PANTHER" id="PTHR33695">
    <property type="entry name" value="LIPOPROTEIN SIGNAL PEPTIDASE"/>
    <property type="match status" value="1"/>
</dbReference>
<keyword evidence="7 9" id="KW-1133">Transmembrane helix</keyword>
<keyword evidence="5 9" id="KW-0064">Aspartyl protease</keyword>
<evidence type="ECO:0000256" key="6">
    <source>
        <dbReference type="ARBA" id="ARBA00022801"/>
    </source>
</evidence>
<dbReference type="GO" id="GO:0006508">
    <property type="term" value="P:proteolysis"/>
    <property type="evidence" value="ECO:0007669"/>
    <property type="project" value="UniProtKB-KW"/>
</dbReference>
<feature type="transmembrane region" description="Helical" evidence="9">
    <location>
        <begin position="100"/>
        <end position="118"/>
    </location>
</feature>
<accession>A0A1F7FF62</accession>
<comment type="subcellular location">
    <subcellularLocation>
        <location evidence="9">Cell membrane</location>
        <topology evidence="9">Multi-pass membrane protein</topology>
    </subcellularLocation>
</comment>
<evidence type="ECO:0000256" key="7">
    <source>
        <dbReference type="ARBA" id="ARBA00022989"/>
    </source>
</evidence>
<evidence type="ECO:0000256" key="8">
    <source>
        <dbReference type="ARBA" id="ARBA00023136"/>
    </source>
</evidence>
<comment type="pathway">
    <text evidence="9">Protein modification; lipoprotein biosynthesis (signal peptide cleavage).</text>
</comment>
<dbReference type="Pfam" id="PF01252">
    <property type="entry name" value="Peptidase_A8"/>
    <property type="match status" value="1"/>
</dbReference>
<keyword evidence="4 9" id="KW-0812">Transmembrane</keyword>
<feature type="transmembrane region" description="Helical" evidence="9">
    <location>
        <begin position="138"/>
        <end position="160"/>
    </location>
</feature>
<keyword evidence="6 9" id="KW-0378">Hydrolase</keyword>
<keyword evidence="8 9" id="KW-0472">Membrane</keyword>
<dbReference type="EC" id="3.4.23.36" evidence="9"/>
<dbReference type="UniPathway" id="UPA00665"/>
<dbReference type="GO" id="GO:0004190">
    <property type="term" value="F:aspartic-type endopeptidase activity"/>
    <property type="evidence" value="ECO:0007669"/>
    <property type="project" value="UniProtKB-UniRule"/>
</dbReference>
<dbReference type="HAMAP" id="MF_00161">
    <property type="entry name" value="LspA"/>
    <property type="match status" value="1"/>
</dbReference>
<proteinExistence type="inferred from homology"/>
<feature type="transmembrane region" description="Helical" evidence="9">
    <location>
        <begin position="71"/>
        <end position="93"/>
    </location>
</feature>
<keyword evidence="2 9" id="KW-1003">Cell membrane</keyword>
<dbReference type="PANTHER" id="PTHR33695:SF1">
    <property type="entry name" value="LIPOPROTEIN SIGNAL PEPTIDASE"/>
    <property type="match status" value="1"/>
</dbReference>
<organism evidence="10 11">
    <name type="scientific">Candidatus Raymondbacteria bacterium RIFOXYD12_FULL_49_13</name>
    <dbReference type="NCBI Taxonomy" id="1817890"/>
    <lineage>
        <taxon>Bacteria</taxon>
        <taxon>Raymondiibacteriota</taxon>
    </lineage>
</organism>
<dbReference type="NCBIfam" id="TIGR00077">
    <property type="entry name" value="lspA"/>
    <property type="match status" value="1"/>
</dbReference>
<evidence type="ECO:0000313" key="11">
    <source>
        <dbReference type="Proteomes" id="UP000179243"/>
    </source>
</evidence>
<reference evidence="10 11" key="1">
    <citation type="journal article" date="2016" name="Nat. Commun.">
        <title>Thousands of microbial genomes shed light on interconnected biogeochemical processes in an aquifer system.</title>
        <authorList>
            <person name="Anantharaman K."/>
            <person name="Brown C.T."/>
            <person name="Hug L.A."/>
            <person name="Sharon I."/>
            <person name="Castelle C.J."/>
            <person name="Probst A.J."/>
            <person name="Thomas B.C."/>
            <person name="Singh A."/>
            <person name="Wilkins M.J."/>
            <person name="Karaoz U."/>
            <person name="Brodie E.L."/>
            <person name="Williams K.H."/>
            <person name="Hubbard S.S."/>
            <person name="Banfield J.F."/>
        </authorList>
    </citation>
    <scope>NUCLEOTIDE SEQUENCE [LARGE SCALE GENOMIC DNA]</scope>
</reference>
<evidence type="ECO:0000256" key="3">
    <source>
        <dbReference type="ARBA" id="ARBA00022670"/>
    </source>
</evidence>
<dbReference type="Proteomes" id="UP000179243">
    <property type="component" value="Unassembled WGS sequence"/>
</dbReference>
<keyword evidence="3 9" id="KW-0645">Protease</keyword>
<feature type="active site" evidence="9">
    <location>
        <position position="147"/>
    </location>
</feature>
<evidence type="ECO:0000256" key="9">
    <source>
        <dbReference type="HAMAP-Rule" id="MF_00161"/>
    </source>
</evidence>
<evidence type="ECO:0000256" key="1">
    <source>
        <dbReference type="ARBA" id="ARBA00006139"/>
    </source>
</evidence>
<feature type="active site" evidence="9">
    <location>
        <position position="129"/>
    </location>
</feature>
<dbReference type="PROSITE" id="PS00855">
    <property type="entry name" value="SPASE_II"/>
    <property type="match status" value="1"/>
</dbReference>
<comment type="caution">
    <text evidence="10">The sequence shown here is derived from an EMBL/GenBank/DDBJ whole genome shotgun (WGS) entry which is preliminary data.</text>
</comment>
<comment type="catalytic activity">
    <reaction evidence="9">
        <text>Release of signal peptides from bacterial membrane prolipoproteins. Hydrolyzes -Xaa-Yaa-Zaa-|-(S,diacylglyceryl)Cys-, in which Xaa is hydrophobic (preferably Leu), and Yaa (Ala or Ser) and Zaa (Gly or Ala) have small, neutral side chains.</text>
        <dbReference type="EC" id="3.4.23.36"/>
    </reaction>
</comment>
<evidence type="ECO:0000256" key="4">
    <source>
        <dbReference type="ARBA" id="ARBA00022692"/>
    </source>
</evidence>
<protein>
    <recommendedName>
        <fullName evidence="9">Lipoprotein signal peptidase</fullName>
        <ecNumber evidence="9">3.4.23.36</ecNumber>
    </recommendedName>
    <alternativeName>
        <fullName evidence="9">Prolipoprotein signal peptidase</fullName>
    </alternativeName>
    <alternativeName>
        <fullName evidence="9">Signal peptidase II</fullName>
        <shortName evidence="9">SPase II</shortName>
    </alternativeName>
</protein>
<dbReference type="GO" id="GO:0005886">
    <property type="term" value="C:plasma membrane"/>
    <property type="evidence" value="ECO:0007669"/>
    <property type="project" value="UniProtKB-SubCell"/>
</dbReference>
<evidence type="ECO:0000256" key="5">
    <source>
        <dbReference type="ARBA" id="ARBA00022750"/>
    </source>
</evidence>
<gene>
    <name evidence="9" type="primary">lspA</name>
    <name evidence="10" type="ORF">A2519_03435</name>
</gene>
<sequence>MSPRQIKLFIVITLIFCNIGCDQATKHVIGASIDKTKTTSVVGDLFVLKYAENTGAFLSLGSALPARAKPVFMVALPLVMMLALLVMVVHGYVVTGAMPGVSMFAFCCILGGGLGNMYDRLTNNGMVVDFMNFGIGSLRTGILNFADLSITLGVVTVLAAQALQGRALRSQSQLHAAPDK</sequence>
<name>A0A1F7FF62_UNCRA</name>
<evidence type="ECO:0000256" key="2">
    <source>
        <dbReference type="ARBA" id="ARBA00022475"/>
    </source>
</evidence>
<comment type="caution">
    <text evidence="9">Lacks conserved residue(s) required for the propagation of feature annotation.</text>
</comment>
<dbReference type="InterPro" id="IPR001872">
    <property type="entry name" value="Peptidase_A8"/>
</dbReference>